<protein>
    <submittedName>
        <fullName evidence="1">Uncharacterized protein</fullName>
    </submittedName>
</protein>
<evidence type="ECO:0000313" key="1">
    <source>
        <dbReference type="EMBL" id="GAI80928.1"/>
    </source>
</evidence>
<dbReference type="EMBL" id="BARW01009476">
    <property type="protein sequence ID" value="GAI80928.1"/>
    <property type="molecule type" value="Genomic_DNA"/>
</dbReference>
<gene>
    <name evidence="1" type="ORF">S12H4_19043</name>
</gene>
<organism evidence="1">
    <name type="scientific">marine sediment metagenome</name>
    <dbReference type="NCBI Taxonomy" id="412755"/>
    <lineage>
        <taxon>unclassified sequences</taxon>
        <taxon>metagenomes</taxon>
        <taxon>ecological metagenomes</taxon>
    </lineage>
</organism>
<dbReference type="AlphaFoldDB" id="X1RJW6"/>
<sequence>RPEFALLARIGVGSERAYHQDRERFLHPPVHIVSPKPIKAQYAPRKWGTCRLGRREVTNVWDGGAQIFYTYVSRVPAVGLLCPAQGSNFEEGK</sequence>
<proteinExistence type="predicted"/>
<reference evidence="1" key="1">
    <citation type="journal article" date="2014" name="Front. Microbiol.">
        <title>High frequency of phylogenetically diverse reductive dehalogenase-homologous genes in deep subseafloor sedimentary metagenomes.</title>
        <authorList>
            <person name="Kawai M."/>
            <person name="Futagami T."/>
            <person name="Toyoda A."/>
            <person name="Takaki Y."/>
            <person name="Nishi S."/>
            <person name="Hori S."/>
            <person name="Arai W."/>
            <person name="Tsubouchi T."/>
            <person name="Morono Y."/>
            <person name="Uchiyama I."/>
            <person name="Ito T."/>
            <person name="Fujiyama A."/>
            <person name="Inagaki F."/>
            <person name="Takami H."/>
        </authorList>
    </citation>
    <scope>NUCLEOTIDE SEQUENCE</scope>
    <source>
        <strain evidence="1">Expedition CK06-06</strain>
    </source>
</reference>
<feature type="non-terminal residue" evidence="1">
    <location>
        <position position="1"/>
    </location>
</feature>
<comment type="caution">
    <text evidence="1">The sequence shown here is derived from an EMBL/GenBank/DDBJ whole genome shotgun (WGS) entry which is preliminary data.</text>
</comment>
<accession>X1RJW6</accession>
<name>X1RJW6_9ZZZZ</name>